<name>A0A8X6T9L1_NEPPI</name>
<evidence type="ECO:0000313" key="4">
    <source>
        <dbReference type="Proteomes" id="UP000887013"/>
    </source>
</evidence>
<keyword evidence="4" id="KW-1185">Reference proteome</keyword>
<evidence type="ECO:0000256" key="2">
    <source>
        <dbReference type="SAM" id="SignalP"/>
    </source>
</evidence>
<accession>A0A8X6T9L1</accession>
<feature type="transmembrane region" description="Helical" evidence="1">
    <location>
        <begin position="226"/>
        <end position="245"/>
    </location>
</feature>
<protein>
    <submittedName>
        <fullName evidence="3">Uncharacterized protein</fullName>
    </submittedName>
</protein>
<organism evidence="3 4">
    <name type="scientific">Nephila pilipes</name>
    <name type="common">Giant wood spider</name>
    <name type="synonym">Nephila maculata</name>
    <dbReference type="NCBI Taxonomy" id="299642"/>
    <lineage>
        <taxon>Eukaryota</taxon>
        <taxon>Metazoa</taxon>
        <taxon>Ecdysozoa</taxon>
        <taxon>Arthropoda</taxon>
        <taxon>Chelicerata</taxon>
        <taxon>Arachnida</taxon>
        <taxon>Araneae</taxon>
        <taxon>Araneomorphae</taxon>
        <taxon>Entelegynae</taxon>
        <taxon>Araneoidea</taxon>
        <taxon>Nephilidae</taxon>
        <taxon>Nephila</taxon>
    </lineage>
</organism>
<comment type="caution">
    <text evidence="3">The sequence shown here is derived from an EMBL/GenBank/DDBJ whole genome shotgun (WGS) entry which is preliminary data.</text>
</comment>
<evidence type="ECO:0000256" key="1">
    <source>
        <dbReference type="SAM" id="Phobius"/>
    </source>
</evidence>
<dbReference type="PANTHER" id="PTHR33964">
    <property type="entry name" value="RE45066P-RELATED"/>
    <property type="match status" value="1"/>
</dbReference>
<dbReference type="OrthoDB" id="10051804at2759"/>
<evidence type="ECO:0000313" key="3">
    <source>
        <dbReference type="EMBL" id="GFS91001.1"/>
    </source>
</evidence>
<feature type="signal peptide" evidence="2">
    <location>
        <begin position="1"/>
        <end position="20"/>
    </location>
</feature>
<keyword evidence="1" id="KW-0472">Membrane</keyword>
<dbReference type="Proteomes" id="UP000887013">
    <property type="component" value="Unassembled WGS sequence"/>
</dbReference>
<dbReference type="EMBL" id="BMAW01004826">
    <property type="protein sequence ID" value="GFS91001.1"/>
    <property type="molecule type" value="Genomic_DNA"/>
</dbReference>
<proteinExistence type="predicted"/>
<feature type="chain" id="PRO_5036464412" evidence="2">
    <location>
        <begin position="21"/>
        <end position="247"/>
    </location>
</feature>
<keyword evidence="1" id="KW-0812">Transmembrane</keyword>
<reference evidence="3" key="1">
    <citation type="submission" date="2020-08" db="EMBL/GenBank/DDBJ databases">
        <title>Multicomponent nature underlies the extraordinary mechanical properties of spider dragline silk.</title>
        <authorList>
            <person name="Kono N."/>
            <person name="Nakamura H."/>
            <person name="Mori M."/>
            <person name="Yoshida Y."/>
            <person name="Ohtoshi R."/>
            <person name="Malay A.D."/>
            <person name="Moran D.A.P."/>
            <person name="Tomita M."/>
            <person name="Numata K."/>
            <person name="Arakawa K."/>
        </authorList>
    </citation>
    <scope>NUCLEOTIDE SEQUENCE</scope>
</reference>
<keyword evidence="2" id="KW-0732">Signal</keyword>
<sequence>MDVVPGTILLLLSTIIGSFAENDPNCTAQEFADCFTVLEAISQREDLALAATQEELNLVCRKLQQGVKCIEDHSFRCFTAPQKRIFKSVVSESRHVIDDICVQGKLQEDYLRYAPCLKNVSTDERKCANQYKKLANNHGANPDDPNAVNVNYGLKLHCCAFTDFVDCQHEYILRDCGHHAHQFFQNQLDRMSGSLLNEHCALFTHGSNACTFNQNVAVSLFSSEYYMFRNLVMFISVVSTLLFFIQR</sequence>
<keyword evidence="1" id="KW-1133">Transmembrane helix</keyword>
<dbReference type="PANTHER" id="PTHR33964:SF1">
    <property type="entry name" value="RE45066P"/>
    <property type="match status" value="1"/>
</dbReference>
<dbReference type="AlphaFoldDB" id="A0A8X6T9L1"/>
<gene>
    <name evidence="3" type="primary">AVEN_116694_1</name>
    <name evidence="3" type="ORF">NPIL_352591</name>
</gene>